<sequence length="516" mass="56524">MNTFDRRTLLTVPLLGAGALASTAAAPSGRLAPSAGPSGPSRPAGRGEEALLRRWAADTWHSLDAMTVAGTGLISDNIGADLTGHSRHTSPTNIGGSLWSVLIARELGLLTPGHARNRISRTLDSLEQMEHHEPSGMFFNWYDEKDGSVLRSWPGTGDPVVPFVSSVDMGWLGAALHVVAQADPSNRRRARRLFDAMRWDVFFDREVDAQPGQTIGGFWVEDPGRDGVELLPLFNDIPGADVWYHSEHHYDTAVSEARMVTYLGIMTGQIPAGAYFTTYRTFPPEWTWPEMAPVGDWTQYEGVRVFEGAHTYRGMEIVPGWGGSMFEELMPDLFVPEAAWGPNSWGRNHPLHVRAQREHGLDEAGYGYWGFSPCSDPHAEYREYGVDALGLNPTGYFSDAAGTDWHQGETYPQGLDGVVTPHAGALALQYERDSSIENLCRIETELGAYGPGGFHDAVAVGSGVIARRHLSLDQSMILGALGNVLLDEQLHEWFATDDVAAQLRPVIEQEVFHAHG</sequence>
<reference evidence="6" key="1">
    <citation type="submission" date="2017-07" db="EMBL/GenBank/DDBJ databases">
        <title>Brachybacterium sp. VR2415.</title>
        <authorList>
            <person name="Tak E.J."/>
            <person name="Bae J.-W."/>
        </authorList>
    </citation>
    <scope>NUCLEOTIDE SEQUENCE [LARGE SCALE GENOMIC DNA]</scope>
    <source>
        <strain evidence="6">VR2415</strain>
    </source>
</reference>
<dbReference type="RefSeq" id="WP_089064272.1">
    <property type="nucleotide sequence ID" value="NZ_CP022316.1"/>
</dbReference>
<evidence type="ECO:0000313" key="6">
    <source>
        <dbReference type="Proteomes" id="UP000198398"/>
    </source>
</evidence>
<feature type="domain" description="Glycoamylase-like" evidence="3">
    <location>
        <begin position="304"/>
        <end position="492"/>
    </location>
</feature>
<keyword evidence="2" id="KW-0732">Signal</keyword>
<accession>A0A220UAH9</accession>
<gene>
    <name evidence="5" type="ORF">CFK39_03390</name>
</gene>
<proteinExistence type="predicted"/>
<dbReference type="KEGG" id="brv:CFK39_03390"/>
<feature type="compositionally biased region" description="Low complexity" evidence="1">
    <location>
        <begin position="26"/>
        <end position="44"/>
    </location>
</feature>
<dbReference type="Gene3D" id="1.50.10.140">
    <property type="match status" value="1"/>
</dbReference>
<dbReference type="InterPro" id="IPR019282">
    <property type="entry name" value="Glycoamylase-like_cons_dom"/>
</dbReference>
<dbReference type="AlphaFoldDB" id="A0A220UAH9"/>
<dbReference type="PROSITE" id="PS51318">
    <property type="entry name" value="TAT"/>
    <property type="match status" value="1"/>
</dbReference>
<protein>
    <submittedName>
        <fullName evidence="5">Cellobiose phosphorylase</fullName>
    </submittedName>
</protein>
<feature type="signal peptide" evidence="2">
    <location>
        <begin position="1"/>
        <end position="24"/>
    </location>
</feature>
<feature type="chain" id="PRO_5039055244" evidence="2">
    <location>
        <begin position="25"/>
        <end position="516"/>
    </location>
</feature>
<organism evidence="5 6">
    <name type="scientific">Brachybacterium avium</name>
    <dbReference type="NCBI Taxonomy" id="2017485"/>
    <lineage>
        <taxon>Bacteria</taxon>
        <taxon>Bacillati</taxon>
        <taxon>Actinomycetota</taxon>
        <taxon>Actinomycetes</taxon>
        <taxon>Micrococcales</taxon>
        <taxon>Dermabacteraceae</taxon>
        <taxon>Brachybacterium</taxon>
    </lineage>
</organism>
<evidence type="ECO:0000259" key="3">
    <source>
        <dbReference type="Pfam" id="PF10091"/>
    </source>
</evidence>
<dbReference type="InterPro" id="IPR006311">
    <property type="entry name" value="TAT_signal"/>
</dbReference>
<dbReference type="Pfam" id="PF10091">
    <property type="entry name" value="Glycoamylase"/>
    <property type="match status" value="1"/>
</dbReference>
<feature type="domain" description="DUF3131" evidence="4">
    <location>
        <begin position="54"/>
        <end position="195"/>
    </location>
</feature>
<feature type="region of interest" description="Disordered" evidence="1">
    <location>
        <begin position="26"/>
        <end position="48"/>
    </location>
</feature>
<evidence type="ECO:0000256" key="1">
    <source>
        <dbReference type="SAM" id="MobiDB-lite"/>
    </source>
</evidence>
<dbReference type="Proteomes" id="UP000198398">
    <property type="component" value="Chromosome"/>
</dbReference>
<evidence type="ECO:0000259" key="4">
    <source>
        <dbReference type="Pfam" id="PF11329"/>
    </source>
</evidence>
<dbReference type="OrthoDB" id="9769991at2"/>
<dbReference type="EMBL" id="CP022316">
    <property type="protein sequence ID" value="ASK65025.1"/>
    <property type="molecule type" value="Genomic_DNA"/>
</dbReference>
<dbReference type="InterPro" id="IPR021478">
    <property type="entry name" value="DUF3131"/>
</dbReference>
<dbReference type="Pfam" id="PF11329">
    <property type="entry name" value="DUF3131"/>
    <property type="match status" value="1"/>
</dbReference>
<name>A0A220UAH9_9MICO</name>
<evidence type="ECO:0000313" key="5">
    <source>
        <dbReference type="EMBL" id="ASK65025.1"/>
    </source>
</evidence>
<evidence type="ECO:0000256" key="2">
    <source>
        <dbReference type="SAM" id="SignalP"/>
    </source>
</evidence>
<keyword evidence="6" id="KW-1185">Reference proteome</keyword>